<organism evidence="1 2">
    <name type="scientific">Serratia marcescens</name>
    <dbReference type="NCBI Taxonomy" id="615"/>
    <lineage>
        <taxon>Bacteria</taxon>
        <taxon>Pseudomonadati</taxon>
        <taxon>Pseudomonadota</taxon>
        <taxon>Gammaproteobacteria</taxon>
        <taxon>Enterobacterales</taxon>
        <taxon>Yersiniaceae</taxon>
        <taxon>Serratia</taxon>
    </lineage>
</organism>
<accession>A0A5C7BVI4</accession>
<sequence>MLERRAALCENGHFACERMLKLTEFIDDAGEGNGHYLSYLKPELQRLNSFDLRYWPDITGIIRSLGMEEVEITFADEATEAIINAHRPSGTDFFRKLFDNINEQKTGDYYALPRTFKLSDAALATICNITRDLPPDALIDAAYVKRTRHRLKEQGYSAIW</sequence>
<comment type="caution">
    <text evidence="1">The sequence shown here is derived from an EMBL/GenBank/DDBJ whole genome shotgun (WGS) entry which is preliminary data.</text>
</comment>
<protein>
    <submittedName>
        <fullName evidence="1">Uncharacterized protein</fullName>
    </submittedName>
</protein>
<name>A0A5C7BVI4_SERMA</name>
<reference evidence="1 2" key="1">
    <citation type="submission" date="2019-07" db="EMBL/GenBank/DDBJ databases">
        <title>Serratia strains were isolated from fresh produce.</title>
        <authorList>
            <person name="Cho G.-S."/>
            <person name="Stein M."/>
            <person name="Lee W."/>
            <person name="Suh S.H."/>
            <person name="Franz C.M.A.P."/>
        </authorList>
    </citation>
    <scope>NUCLEOTIDE SEQUENCE [LARGE SCALE GENOMIC DNA]</scope>
    <source>
        <strain evidence="1 2">S16</strain>
    </source>
</reference>
<evidence type="ECO:0000313" key="2">
    <source>
        <dbReference type="Proteomes" id="UP000321126"/>
    </source>
</evidence>
<proteinExistence type="predicted"/>
<gene>
    <name evidence="1" type="ORF">FOT62_22345</name>
</gene>
<evidence type="ECO:0000313" key="1">
    <source>
        <dbReference type="EMBL" id="TXE27357.1"/>
    </source>
</evidence>
<dbReference type="AlphaFoldDB" id="A0A5C7BVI4"/>
<dbReference type="EMBL" id="VOUQ01000018">
    <property type="protein sequence ID" value="TXE27357.1"/>
    <property type="molecule type" value="Genomic_DNA"/>
</dbReference>
<dbReference type="Proteomes" id="UP000321126">
    <property type="component" value="Unassembled WGS sequence"/>
</dbReference>